<keyword evidence="1" id="KW-0732">Signal</keyword>
<dbReference type="PANTHER" id="PTHR35535">
    <property type="entry name" value="HEAT SHOCK PROTEIN HSLJ"/>
    <property type="match status" value="1"/>
</dbReference>
<evidence type="ECO:0000313" key="3">
    <source>
        <dbReference type="EMBL" id="NEY90584.1"/>
    </source>
</evidence>
<evidence type="ECO:0000313" key="4">
    <source>
        <dbReference type="Proteomes" id="UP000477782"/>
    </source>
</evidence>
<dbReference type="RefSeq" id="WP_164625203.1">
    <property type="nucleotide sequence ID" value="NZ_JAAIVJ010000005.1"/>
</dbReference>
<gene>
    <name evidence="3" type="ORF">G4Z14_09775</name>
</gene>
<dbReference type="Gene3D" id="2.40.128.270">
    <property type="match status" value="1"/>
</dbReference>
<accession>A0A6M0QUR9</accession>
<proteinExistence type="predicted"/>
<dbReference type="PANTHER" id="PTHR35535:SF2">
    <property type="entry name" value="DUF306 DOMAIN-CONTAINING PROTEIN"/>
    <property type="match status" value="1"/>
</dbReference>
<evidence type="ECO:0000256" key="1">
    <source>
        <dbReference type="SAM" id="SignalP"/>
    </source>
</evidence>
<protein>
    <submittedName>
        <fullName evidence="3">META domain-containing protein</fullName>
    </submittedName>
</protein>
<dbReference type="InterPro" id="IPR053147">
    <property type="entry name" value="Hsp_HslJ-like"/>
</dbReference>
<name>A0A6M0QUR9_9RHOB</name>
<evidence type="ECO:0000259" key="2">
    <source>
        <dbReference type="Pfam" id="PF03724"/>
    </source>
</evidence>
<dbReference type="Proteomes" id="UP000477782">
    <property type="component" value="Unassembled WGS sequence"/>
</dbReference>
<dbReference type="EMBL" id="JAAIVJ010000005">
    <property type="protein sequence ID" value="NEY90584.1"/>
    <property type="molecule type" value="Genomic_DNA"/>
</dbReference>
<feature type="domain" description="DUF306" evidence="2">
    <location>
        <begin position="34"/>
        <end position="131"/>
    </location>
</feature>
<dbReference type="Pfam" id="PF03724">
    <property type="entry name" value="META"/>
    <property type="match status" value="1"/>
</dbReference>
<dbReference type="InterPro" id="IPR005184">
    <property type="entry name" value="DUF306_Meta_HslJ"/>
</dbReference>
<feature type="signal peptide" evidence="1">
    <location>
        <begin position="1"/>
        <end position="25"/>
    </location>
</feature>
<dbReference type="InterPro" id="IPR038670">
    <property type="entry name" value="HslJ-like_sf"/>
</dbReference>
<keyword evidence="4" id="KW-1185">Reference proteome</keyword>
<sequence length="137" mass="14249">MHQTTLAAALALVAMPCLAPPAARADETGLAPELSALDWQVTEVDGVAPGWTATLDLVEPGKVSGQAPCNRYSGSLVWTGNSFTVGNLAATKMACLHMQGEAEFLALLQGIETAEQLPGLLILTGGGHEMRLVQPID</sequence>
<comment type="caution">
    <text evidence="3">The sequence shown here is derived from an EMBL/GenBank/DDBJ whole genome shotgun (WGS) entry which is preliminary data.</text>
</comment>
<reference evidence="3 4" key="1">
    <citation type="submission" date="2020-02" db="EMBL/GenBank/DDBJ databases">
        <authorList>
            <person name="Chen W.-M."/>
        </authorList>
    </citation>
    <scope>NUCLEOTIDE SEQUENCE [LARGE SCALE GENOMIC DNA]</scope>
    <source>
        <strain evidence="3 4">KMS-5</strain>
    </source>
</reference>
<organism evidence="3 4">
    <name type="scientific">Tabrizicola oligotrophica</name>
    <dbReference type="NCBI Taxonomy" id="2710650"/>
    <lineage>
        <taxon>Bacteria</taxon>
        <taxon>Pseudomonadati</taxon>
        <taxon>Pseudomonadota</taxon>
        <taxon>Alphaproteobacteria</taxon>
        <taxon>Rhodobacterales</taxon>
        <taxon>Paracoccaceae</taxon>
        <taxon>Tabrizicola</taxon>
    </lineage>
</organism>
<dbReference type="AlphaFoldDB" id="A0A6M0QUR9"/>
<feature type="chain" id="PRO_5026967638" evidence="1">
    <location>
        <begin position="26"/>
        <end position="137"/>
    </location>
</feature>